<feature type="non-terminal residue" evidence="6">
    <location>
        <position position="1"/>
    </location>
</feature>
<dbReference type="EMBL" id="BARV01044833">
    <property type="protein sequence ID" value="GAI63681.1"/>
    <property type="molecule type" value="Genomic_DNA"/>
</dbReference>
<organism evidence="6">
    <name type="scientific">marine sediment metagenome</name>
    <dbReference type="NCBI Taxonomy" id="412755"/>
    <lineage>
        <taxon>unclassified sequences</taxon>
        <taxon>metagenomes</taxon>
        <taxon>ecological metagenomes</taxon>
    </lineage>
</organism>
<dbReference type="AlphaFoldDB" id="X1R9I4"/>
<evidence type="ECO:0000256" key="3">
    <source>
        <dbReference type="ARBA" id="ARBA00022801"/>
    </source>
</evidence>
<dbReference type="Pfam" id="PF00753">
    <property type="entry name" value="Lactamase_B"/>
    <property type="match status" value="1"/>
</dbReference>
<evidence type="ECO:0000256" key="4">
    <source>
        <dbReference type="ARBA" id="ARBA00022833"/>
    </source>
</evidence>
<comment type="caution">
    <text evidence="6">The sequence shown here is derived from an EMBL/GenBank/DDBJ whole genome shotgun (WGS) entry which is preliminary data.</text>
</comment>
<dbReference type="CDD" id="cd06262">
    <property type="entry name" value="metallo-hydrolase-like_MBL-fold"/>
    <property type="match status" value="1"/>
</dbReference>
<gene>
    <name evidence="6" type="ORF">S06H3_66082</name>
</gene>
<dbReference type="InterPro" id="IPR036866">
    <property type="entry name" value="RibonucZ/Hydroxyglut_hydro"/>
</dbReference>
<name>X1R9I4_9ZZZZ</name>
<sequence>VGPFASNCYIVGAESNQEGIIIDPGAEAGKILQKVEDLGLEVKLIVLTHGHIDHTGALKEVKEATDAEVAIHT</sequence>
<dbReference type="PANTHER" id="PTHR46233:SF3">
    <property type="entry name" value="HYDROXYACYLGLUTATHIONE HYDROLASE GLOC"/>
    <property type="match status" value="1"/>
</dbReference>
<feature type="domain" description="Metallo-beta-lactamase" evidence="5">
    <location>
        <begin position="2"/>
        <end position="72"/>
    </location>
</feature>
<evidence type="ECO:0000256" key="1">
    <source>
        <dbReference type="ARBA" id="ARBA00001947"/>
    </source>
</evidence>
<comment type="cofactor">
    <cofactor evidence="1">
        <name>Zn(2+)</name>
        <dbReference type="ChEBI" id="CHEBI:29105"/>
    </cofactor>
</comment>
<dbReference type="GO" id="GO:0016787">
    <property type="term" value="F:hydrolase activity"/>
    <property type="evidence" value="ECO:0007669"/>
    <property type="project" value="UniProtKB-KW"/>
</dbReference>
<dbReference type="InterPro" id="IPR001279">
    <property type="entry name" value="Metallo-B-lactamas"/>
</dbReference>
<keyword evidence="4" id="KW-0862">Zinc</keyword>
<keyword evidence="3" id="KW-0378">Hydrolase</keyword>
<evidence type="ECO:0000313" key="6">
    <source>
        <dbReference type="EMBL" id="GAI63681.1"/>
    </source>
</evidence>
<accession>X1R9I4</accession>
<dbReference type="PANTHER" id="PTHR46233">
    <property type="entry name" value="HYDROXYACYLGLUTATHIONE HYDROLASE GLOC"/>
    <property type="match status" value="1"/>
</dbReference>
<evidence type="ECO:0000256" key="2">
    <source>
        <dbReference type="ARBA" id="ARBA00022723"/>
    </source>
</evidence>
<dbReference type="SUPFAM" id="SSF56281">
    <property type="entry name" value="Metallo-hydrolase/oxidoreductase"/>
    <property type="match status" value="1"/>
</dbReference>
<evidence type="ECO:0000259" key="5">
    <source>
        <dbReference type="Pfam" id="PF00753"/>
    </source>
</evidence>
<dbReference type="InterPro" id="IPR051453">
    <property type="entry name" value="MBL_Glyoxalase_II"/>
</dbReference>
<reference evidence="6" key="1">
    <citation type="journal article" date="2014" name="Front. Microbiol.">
        <title>High frequency of phylogenetically diverse reductive dehalogenase-homologous genes in deep subseafloor sedimentary metagenomes.</title>
        <authorList>
            <person name="Kawai M."/>
            <person name="Futagami T."/>
            <person name="Toyoda A."/>
            <person name="Takaki Y."/>
            <person name="Nishi S."/>
            <person name="Hori S."/>
            <person name="Arai W."/>
            <person name="Tsubouchi T."/>
            <person name="Morono Y."/>
            <person name="Uchiyama I."/>
            <person name="Ito T."/>
            <person name="Fujiyama A."/>
            <person name="Inagaki F."/>
            <person name="Takami H."/>
        </authorList>
    </citation>
    <scope>NUCLEOTIDE SEQUENCE</scope>
    <source>
        <strain evidence="6">Expedition CK06-06</strain>
    </source>
</reference>
<proteinExistence type="predicted"/>
<protein>
    <recommendedName>
        <fullName evidence="5">Metallo-beta-lactamase domain-containing protein</fullName>
    </recommendedName>
</protein>
<keyword evidence="2" id="KW-0479">Metal-binding</keyword>
<dbReference type="GO" id="GO:0046872">
    <property type="term" value="F:metal ion binding"/>
    <property type="evidence" value="ECO:0007669"/>
    <property type="project" value="UniProtKB-KW"/>
</dbReference>
<dbReference type="Gene3D" id="3.60.15.10">
    <property type="entry name" value="Ribonuclease Z/Hydroxyacylglutathione hydrolase-like"/>
    <property type="match status" value="1"/>
</dbReference>
<feature type="non-terminal residue" evidence="6">
    <location>
        <position position="73"/>
    </location>
</feature>